<dbReference type="Pfam" id="PF06201">
    <property type="entry name" value="PITH"/>
    <property type="match status" value="1"/>
</dbReference>
<dbReference type="EnsemblProtists" id="EOD25655">
    <property type="protein sequence ID" value="EOD25655"/>
    <property type="gene ID" value="EMIHUDRAFT_57959"/>
</dbReference>
<accession>A0A0D3JQ70</accession>
<organism evidence="3 4">
    <name type="scientific">Emiliania huxleyi (strain CCMP1516)</name>
    <dbReference type="NCBI Taxonomy" id="280463"/>
    <lineage>
        <taxon>Eukaryota</taxon>
        <taxon>Haptista</taxon>
        <taxon>Haptophyta</taxon>
        <taxon>Prymnesiophyceae</taxon>
        <taxon>Isochrysidales</taxon>
        <taxon>Noelaerhabdaceae</taxon>
        <taxon>Emiliania</taxon>
    </lineage>
</organism>
<dbReference type="InterPro" id="IPR008979">
    <property type="entry name" value="Galactose-bd-like_sf"/>
</dbReference>
<dbReference type="Gene3D" id="2.60.120.470">
    <property type="entry name" value="PITH domain"/>
    <property type="match status" value="1"/>
</dbReference>
<evidence type="ECO:0000256" key="1">
    <source>
        <dbReference type="ARBA" id="ARBA00023157"/>
    </source>
</evidence>
<sequence length="124" mass="13803">GGELRSDCDEQLLITIAFPSAVKLHSIVLEGPGSAPDEIRLFLNRTAMGFDDAEAEEPLQALPLDEARRSGAPLLLQYVKFQNVSTLTLFAPSNQEESEVTTLHRLRFFGSVHDTTNMKEFKRV</sequence>
<evidence type="ECO:0000313" key="4">
    <source>
        <dbReference type="Proteomes" id="UP000013827"/>
    </source>
</evidence>
<dbReference type="InterPro" id="IPR037047">
    <property type="entry name" value="PITH_dom_sf"/>
</dbReference>
<dbReference type="OMA" id="PLAGTNM"/>
<evidence type="ECO:0000313" key="3">
    <source>
        <dbReference type="EnsemblProtists" id="EOD25655"/>
    </source>
</evidence>
<protein>
    <recommendedName>
        <fullName evidence="2">PITH domain-containing protein</fullName>
    </recommendedName>
</protein>
<dbReference type="PaxDb" id="2903-EOD25655"/>
<dbReference type="STRING" id="2903.R1EG32"/>
<keyword evidence="1" id="KW-1015">Disulfide bond</keyword>
<dbReference type="GeneID" id="17271200"/>
<keyword evidence="4" id="KW-1185">Reference proteome</keyword>
<dbReference type="KEGG" id="ehx:EMIHUDRAFT_57959"/>
<dbReference type="HOGENOM" id="CLU_072377_1_0_1"/>
<dbReference type="eggNOG" id="KOG0908">
    <property type="taxonomic scope" value="Eukaryota"/>
</dbReference>
<dbReference type="AlphaFoldDB" id="A0A0D3JQ70"/>
<dbReference type="Proteomes" id="UP000013827">
    <property type="component" value="Unassembled WGS sequence"/>
</dbReference>
<evidence type="ECO:0000259" key="2">
    <source>
        <dbReference type="PROSITE" id="PS51532"/>
    </source>
</evidence>
<feature type="domain" description="PITH" evidence="2">
    <location>
        <begin position="1"/>
        <end position="124"/>
    </location>
</feature>
<dbReference type="PROSITE" id="PS51532">
    <property type="entry name" value="PITH"/>
    <property type="match status" value="1"/>
</dbReference>
<dbReference type="PANTHER" id="PTHR46115">
    <property type="entry name" value="THIOREDOXIN-LIKE PROTEIN 1"/>
    <property type="match status" value="1"/>
</dbReference>
<proteinExistence type="predicted"/>
<dbReference type="SUPFAM" id="SSF49785">
    <property type="entry name" value="Galactose-binding domain-like"/>
    <property type="match status" value="1"/>
</dbReference>
<dbReference type="GO" id="GO:0005737">
    <property type="term" value="C:cytoplasm"/>
    <property type="evidence" value="ECO:0007669"/>
    <property type="project" value="UniProtKB-ARBA"/>
</dbReference>
<reference evidence="4" key="1">
    <citation type="journal article" date="2013" name="Nature">
        <title>Pan genome of the phytoplankton Emiliania underpins its global distribution.</title>
        <authorList>
            <person name="Read B.A."/>
            <person name="Kegel J."/>
            <person name="Klute M.J."/>
            <person name="Kuo A."/>
            <person name="Lefebvre S.C."/>
            <person name="Maumus F."/>
            <person name="Mayer C."/>
            <person name="Miller J."/>
            <person name="Monier A."/>
            <person name="Salamov A."/>
            <person name="Young J."/>
            <person name="Aguilar M."/>
            <person name="Claverie J.M."/>
            <person name="Frickenhaus S."/>
            <person name="Gonzalez K."/>
            <person name="Herman E.K."/>
            <person name="Lin Y.C."/>
            <person name="Napier J."/>
            <person name="Ogata H."/>
            <person name="Sarno A.F."/>
            <person name="Shmutz J."/>
            <person name="Schroeder D."/>
            <person name="de Vargas C."/>
            <person name="Verret F."/>
            <person name="von Dassow P."/>
            <person name="Valentin K."/>
            <person name="Van de Peer Y."/>
            <person name="Wheeler G."/>
            <person name="Dacks J.B."/>
            <person name="Delwiche C.F."/>
            <person name="Dyhrman S.T."/>
            <person name="Glockner G."/>
            <person name="John U."/>
            <person name="Richards T."/>
            <person name="Worden A.Z."/>
            <person name="Zhang X."/>
            <person name="Grigoriev I.V."/>
            <person name="Allen A.E."/>
            <person name="Bidle K."/>
            <person name="Borodovsky M."/>
            <person name="Bowler C."/>
            <person name="Brownlee C."/>
            <person name="Cock J.M."/>
            <person name="Elias M."/>
            <person name="Gladyshev V.N."/>
            <person name="Groth M."/>
            <person name="Guda C."/>
            <person name="Hadaegh A."/>
            <person name="Iglesias-Rodriguez M.D."/>
            <person name="Jenkins J."/>
            <person name="Jones B.M."/>
            <person name="Lawson T."/>
            <person name="Leese F."/>
            <person name="Lindquist E."/>
            <person name="Lobanov A."/>
            <person name="Lomsadze A."/>
            <person name="Malik S.B."/>
            <person name="Marsh M.E."/>
            <person name="Mackinder L."/>
            <person name="Mock T."/>
            <person name="Mueller-Roeber B."/>
            <person name="Pagarete A."/>
            <person name="Parker M."/>
            <person name="Probert I."/>
            <person name="Quesneville H."/>
            <person name="Raines C."/>
            <person name="Rensing S.A."/>
            <person name="Riano-Pachon D.M."/>
            <person name="Richier S."/>
            <person name="Rokitta S."/>
            <person name="Shiraiwa Y."/>
            <person name="Soanes D.M."/>
            <person name="van der Giezen M."/>
            <person name="Wahlund T.M."/>
            <person name="Williams B."/>
            <person name="Wilson W."/>
            <person name="Wolfe G."/>
            <person name="Wurch L.L."/>
        </authorList>
    </citation>
    <scope>NUCLEOTIDE SEQUENCE</scope>
</reference>
<dbReference type="InterPro" id="IPR010400">
    <property type="entry name" value="PITH_dom"/>
</dbReference>
<name>A0A0D3JQ70_EMIH1</name>
<reference evidence="3" key="2">
    <citation type="submission" date="2024-10" db="UniProtKB">
        <authorList>
            <consortium name="EnsemblProtists"/>
        </authorList>
    </citation>
    <scope>IDENTIFICATION</scope>
</reference>
<dbReference type="RefSeq" id="XP_005778084.1">
    <property type="nucleotide sequence ID" value="XM_005778027.1"/>
</dbReference>